<proteinExistence type="predicted"/>
<accession>A0ABU8WPR1</accession>
<name>A0ABU8WPR1_9BURK</name>
<organism evidence="1 2">
    <name type="scientific">Variovorax rhizosphaerae</name>
    <dbReference type="NCBI Taxonomy" id="1836200"/>
    <lineage>
        <taxon>Bacteria</taxon>
        <taxon>Pseudomonadati</taxon>
        <taxon>Pseudomonadota</taxon>
        <taxon>Betaproteobacteria</taxon>
        <taxon>Burkholderiales</taxon>
        <taxon>Comamonadaceae</taxon>
        <taxon>Variovorax</taxon>
    </lineage>
</organism>
<reference evidence="1 2" key="1">
    <citation type="submission" date="2024-03" db="EMBL/GenBank/DDBJ databases">
        <title>Novel species of the genus Variovorax.</title>
        <authorList>
            <person name="Liu Q."/>
            <person name="Xin Y.-H."/>
        </authorList>
    </citation>
    <scope>NUCLEOTIDE SEQUENCE [LARGE SCALE GENOMIC DNA]</scope>
    <source>
        <strain evidence="1 2">KACC 18900</strain>
    </source>
</reference>
<keyword evidence="2" id="KW-1185">Reference proteome</keyword>
<dbReference type="Proteomes" id="UP001385892">
    <property type="component" value="Unassembled WGS sequence"/>
</dbReference>
<dbReference type="RefSeq" id="WP_340344657.1">
    <property type="nucleotide sequence ID" value="NZ_JBBKZT010000011.1"/>
</dbReference>
<evidence type="ECO:0000313" key="2">
    <source>
        <dbReference type="Proteomes" id="UP001385892"/>
    </source>
</evidence>
<evidence type="ECO:0008006" key="3">
    <source>
        <dbReference type="Google" id="ProtNLM"/>
    </source>
</evidence>
<comment type="caution">
    <text evidence="1">The sequence shown here is derived from an EMBL/GenBank/DDBJ whole genome shotgun (WGS) entry which is preliminary data.</text>
</comment>
<gene>
    <name evidence="1" type="ORF">WKW82_22935</name>
</gene>
<protein>
    <recommendedName>
        <fullName evidence="3">Phage late control D family protein</fullName>
    </recommendedName>
</protein>
<dbReference type="SUPFAM" id="SSF69279">
    <property type="entry name" value="Phage tail proteins"/>
    <property type="match status" value="1"/>
</dbReference>
<sequence length="325" mass="33657">MSLSKPGARITIDGTELGADEAALLRLTIEMSVNGRHDHALLRLWPRSKFADAAAGATISIALGERGSEQAVFSGEVGAGRRLPNETVVEALAATVRFSRAYKSQTYVGQTVADIVRDLADGAPIDQVEATLKLNAYYVDNARPVWSQLQTLARLVGADLGCAPDGGLRFVPAAGAAAPTQLRYGAELLDWNLARATAPQSAAVAAYGAASEQGDARWHWIAHDPVGAGGTATRLPAALATRDGAQAVADAMAARAGRAAVDGELLIVGAPKLRPGDSVQLSDLPGGDPGVLRIRSLRHGFDGRSGFMTRLRVEAGEGGGLGGLP</sequence>
<dbReference type="EMBL" id="JBBKZT010000011">
    <property type="protein sequence ID" value="MEJ8849523.1"/>
    <property type="molecule type" value="Genomic_DNA"/>
</dbReference>
<evidence type="ECO:0000313" key="1">
    <source>
        <dbReference type="EMBL" id="MEJ8849523.1"/>
    </source>
</evidence>